<evidence type="ECO:0000256" key="4">
    <source>
        <dbReference type="ARBA" id="ARBA00022980"/>
    </source>
</evidence>
<keyword evidence="5 6" id="KW-0687">Ribonucleoprotein</keyword>
<dbReference type="SUPFAM" id="SSF47973">
    <property type="entry name" value="Ribosomal protein S7"/>
    <property type="match status" value="1"/>
</dbReference>
<keyword evidence="9" id="KW-0934">Plastid</keyword>
<evidence type="ECO:0000256" key="6">
    <source>
        <dbReference type="RuleBase" id="RU003619"/>
    </source>
</evidence>
<dbReference type="PROSITE" id="PS00052">
    <property type="entry name" value="RIBOSOMAL_S7"/>
    <property type="match status" value="1"/>
</dbReference>
<evidence type="ECO:0000256" key="3">
    <source>
        <dbReference type="ARBA" id="ARBA00022884"/>
    </source>
</evidence>
<evidence type="ECO:0000313" key="9">
    <source>
        <dbReference type="EMBL" id="QQP17286.1"/>
    </source>
</evidence>
<protein>
    <submittedName>
        <fullName evidence="9">Ribosomal protein S7</fullName>
    </submittedName>
</protein>
<feature type="region of interest" description="Disordered" evidence="7">
    <location>
        <begin position="139"/>
        <end position="159"/>
    </location>
</feature>
<dbReference type="AlphaFoldDB" id="A0A7U3VKF4"/>
<dbReference type="PANTHER" id="PTHR11205">
    <property type="entry name" value="RIBOSOMAL PROTEIN S7"/>
    <property type="match status" value="1"/>
</dbReference>
<dbReference type="InterPro" id="IPR000235">
    <property type="entry name" value="Ribosomal_uS7"/>
</dbReference>
<dbReference type="InterPro" id="IPR005717">
    <property type="entry name" value="Ribosomal_uS7_bac/org-type"/>
</dbReference>
<dbReference type="GO" id="GO:0019843">
    <property type="term" value="F:rRNA binding"/>
    <property type="evidence" value="ECO:0007669"/>
    <property type="project" value="UniProtKB-KW"/>
</dbReference>
<dbReference type="PIRSF" id="PIRSF002122">
    <property type="entry name" value="RPS7p_RPS7a_RPS5e_RPS7o"/>
    <property type="match status" value="1"/>
</dbReference>
<reference evidence="9" key="1">
    <citation type="journal article" date="2020" name="Mol. Phylogenet. Evol.">
        <title>Plastome-based phylogenomics resolves the placement of the sanguinolenta group in the spikemoss of lycophyte (Selaginellaceae).</title>
        <authorList>
            <person name="Zhang H.-R."/>
            <person name="Wei R."/>
            <person name="Xiang Q.-P."/>
            <person name="Zhang X.-C."/>
        </authorList>
    </citation>
    <scope>NUCLEOTIDE SEQUENCE</scope>
</reference>
<dbReference type="EMBL" id="MN427927">
    <property type="protein sequence ID" value="QQP17286.1"/>
    <property type="molecule type" value="Genomic_DNA"/>
</dbReference>
<keyword evidence="3" id="KW-0694">RNA-binding</keyword>
<proteinExistence type="inferred from homology"/>
<evidence type="ECO:0000256" key="2">
    <source>
        <dbReference type="ARBA" id="ARBA00022730"/>
    </source>
</evidence>
<dbReference type="InterPro" id="IPR020606">
    <property type="entry name" value="Ribosomal_uS7_CS"/>
</dbReference>
<dbReference type="EMBL" id="MN427927">
    <property type="protein sequence ID" value="QQP17322.1"/>
    <property type="molecule type" value="Genomic_DNA"/>
</dbReference>
<dbReference type="GO" id="GO:0015935">
    <property type="term" value="C:small ribosomal subunit"/>
    <property type="evidence" value="ECO:0007669"/>
    <property type="project" value="InterPro"/>
</dbReference>
<dbReference type="InterPro" id="IPR023798">
    <property type="entry name" value="Ribosomal_uS7_dom"/>
</dbReference>
<evidence type="ECO:0000256" key="7">
    <source>
        <dbReference type="SAM" id="MobiDB-lite"/>
    </source>
</evidence>
<sequence>MSRRSHAGGVDAKADLIYCNRLVDTLVNHAPKHGKKSLAYGIIYNAMRNVERQKAGNNPLSVPRRAIRRSTPDVTVKSRRMGGSTYQVPAEVGSARAKALAIRRSLWAARKRPGRGMASNLSLELMDAARDSGNAIRRKEETQGMAEANRAFANSLSKR</sequence>
<organism evidence="9">
    <name type="scientific">Megaloselaginella exaltata</name>
    <dbReference type="NCBI Taxonomy" id="3140882"/>
    <lineage>
        <taxon>Eukaryota</taxon>
        <taxon>Viridiplantae</taxon>
        <taxon>Streptophyta</taxon>
        <taxon>Embryophyta</taxon>
        <taxon>Tracheophyta</taxon>
        <taxon>Lycopodiopsida</taxon>
        <taxon>Selaginellales</taxon>
        <taxon>Selaginellaceae</taxon>
        <taxon>Gymnogynoideae</taxon>
        <taxon>Megaloselaginella</taxon>
    </lineage>
</organism>
<dbReference type="Gene3D" id="1.10.455.10">
    <property type="entry name" value="Ribosomal protein S7 domain"/>
    <property type="match status" value="1"/>
</dbReference>
<feature type="domain" description="Small ribosomal subunit protein uS7" evidence="8">
    <location>
        <begin position="3"/>
        <end position="150"/>
    </location>
</feature>
<gene>
    <name evidence="9" type="primary">rps7</name>
</gene>
<dbReference type="GO" id="GO:0006412">
    <property type="term" value="P:translation"/>
    <property type="evidence" value="ECO:0007669"/>
    <property type="project" value="InterPro"/>
</dbReference>
<keyword evidence="4 6" id="KW-0689">Ribosomal protein</keyword>
<dbReference type="CDD" id="cd14871">
    <property type="entry name" value="uS7_Chloroplast"/>
    <property type="match status" value="1"/>
</dbReference>
<evidence type="ECO:0000256" key="1">
    <source>
        <dbReference type="ARBA" id="ARBA00007151"/>
    </source>
</evidence>
<dbReference type="NCBIfam" id="TIGR01029">
    <property type="entry name" value="rpsG_bact"/>
    <property type="match status" value="1"/>
</dbReference>
<evidence type="ECO:0000256" key="5">
    <source>
        <dbReference type="ARBA" id="ARBA00023274"/>
    </source>
</evidence>
<dbReference type="Pfam" id="PF00177">
    <property type="entry name" value="Ribosomal_S7"/>
    <property type="match status" value="1"/>
</dbReference>
<accession>A0A7U3VKF4</accession>
<dbReference type="InterPro" id="IPR036823">
    <property type="entry name" value="Ribosomal_uS7_dom_sf"/>
</dbReference>
<keyword evidence="2" id="KW-0699">rRNA-binding</keyword>
<evidence type="ECO:0000259" key="8">
    <source>
        <dbReference type="Pfam" id="PF00177"/>
    </source>
</evidence>
<dbReference type="GO" id="GO:0003735">
    <property type="term" value="F:structural constituent of ribosome"/>
    <property type="evidence" value="ECO:0007669"/>
    <property type="project" value="InterPro"/>
</dbReference>
<keyword evidence="9" id="KW-0150">Chloroplast</keyword>
<geneLocation type="chloroplast" evidence="9"/>
<comment type="similarity">
    <text evidence="1 6">Belongs to the universal ribosomal protein uS7 family.</text>
</comment>
<name>A0A7U3VKF4_9TRAC</name>